<dbReference type="InParanoid" id="E3MAJ5"/>
<sequence>MAQNSASETRIYLLEQRKNKELNLEHIDEQMRMEQVRQSASKMEWTSFGQAVRRNLQEKRNTIDADGRKDVLKGIAFMKSRMPIETTFTMQEKVKIMAESLGCSHAHTSRGWSITKPEELNMDLTITEGQVTTVVLSFWEEPSFYSPEATKMLQNDQWTELRNKIAGMLSKYDRQIGRQDLVNCKGALSMLEMLFSHFSQDASFIAVHRSNYGYYLRPSDLRNGRVYYLADPFYRSLRSKDRVYHLTEQDYDALPYFEVSFINYDSPCTLPDYYNSGEWVESIEADVAICMKLSRGIVMSEATRKKLGQFSKKTVSIRHYTNCYRYLTGEIKISNNLKMITQFTDGKAQHLYNVDVTSFNGEGDSVITEIFLEHMQDFHKVISILRNEAMHISLWESVLSSCYEQQGIKEHVVSAIRMNIFLSREEIVITFKTKYAPIKITIRDNANLETNVEVVNAETNLPIAKQIDETLTRKLNETWSIPVTLTYAVSGEDCKLAKIKVPLRAENPETKAPTPTAIIMRR</sequence>
<dbReference type="FunCoup" id="E3MAJ5">
    <property type="interactions" value="1870"/>
</dbReference>
<evidence type="ECO:0000313" key="2">
    <source>
        <dbReference type="Proteomes" id="UP000008281"/>
    </source>
</evidence>
<dbReference type="Proteomes" id="UP000008281">
    <property type="component" value="Unassembled WGS sequence"/>
</dbReference>
<dbReference type="STRING" id="31234.E3MAJ5"/>
<gene>
    <name evidence="1" type="primary">Cre-mdt-1.2</name>
    <name evidence="1" type="ORF">CRE_16704</name>
</gene>
<dbReference type="eggNOG" id="ENOG502TFH1">
    <property type="taxonomic scope" value="Eukaryota"/>
</dbReference>
<protein>
    <submittedName>
        <fullName evidence="1">CRE-MDT-1.2 protein</fullName>
    </submittedName>
</protein>
<organism evidence="2">
    <name type="scientific">Caenorhabditis remanei</name>
    <name type="common">Caenorhabditis vulgaris</name>
    <dbReference type="NCBI Taxonomy" id="31234"/>
    <lineage>
        <taxon>Eukaryota</taxon>
        <taxon>Metazoa</taxon>
        <taxon>Ecdysozoa</taxon>
        <taxon>Nematoda</taxon>
        <taxon>Chromadorea</taxon>
        <taxon>Rhabditida</taxon>
        <taxon>Rhabditina</taxon>
        <taxon>Rhabditomorpha</taxon>
        <taxon>Rhabditoidea</taxon>
        <taxon>Rhabditidae</taxon>
        <taxon>Peloderinae</taxon>
        <taxon>Caenorhabditis</taxon>
    </lineage>
</organism>
<accession>E3MAJ5</accession>
<keyword evidence="2" id="KW-1185">Reference proteome</keyword>
<proteinExistence type="predicted"/>
<dbReference type="HOGENOM" id="CLU_521997_0_0_1"/>
<dbReference type="AlphaFoldDB" id="E3MAJ5"/>
<dbReference type="CTD" id="9809200"/>
<dbReference type="EMBL" id="DS268432">
    <property type="protein sequence ID" value="EFO97324.1"/>
    <property type="molecule type" value="Genomic_DNA"/>
</dbReference>
<dbReference type="OMA" id="WEEPSFY"/>
<reference evidence="1" key="1">
    <citation type="submission" date="2007-07" db="EMBL/GenBank/DDBJ databases">
        <title>PCAP assembly of the Caenorhabditis remanei genome.</title>
        <authorList>
            <consortium name="The Caenorhabditis remanei Sequencing Consortium"/>
            <person name="Wilson R.K."/>
        </authorList>
    </citation>
    <scope>NUCLEOTIDE SEQUENCE [LARGE SCALE GENOMIC DNA]</scope>
    <source>
        <strain evidence="1">PB4641</strain>
    </source>
</reference>
<dbReference type="KEGG" id="crq:GCK72_023392"/>
<dbReference type="GeneID" id="9809200"/>
<dbReference type="OrthoDB" id="5778006at2759"/>
<dbReference type="RefSeq" id="XP_003106718.2">
    <property type="nucleotide sequence ID" value="XM_003106670.2"/>
</dbReference>
<evidence type="ECO:0000313" key="1">
    <source>
        <dbReference type="EMBL" id="EFO97324.1"/>
    </source>
</evidence>
<name>E3MAJ5_CAERE</name>